<organism evidence="1 2">
    <name type="scientific">Hygrophoropsis aurantiaca</name>
    <dbReference type="NCBI Taxonomy" id="72124"/>
    <lineage>
        <taxon>Eukaryota</taxon>
        <taxon>Fungi</taxon>
        <taxon>Dikarya</taxon>
        <taxon>Basidiomycota</taxon>
        <taxon>Agaricomycotina</taxon>
        <taxon>Agaricomycetes</taxon>
        <taxon>Agaricomycetidae</taxon>
        <taxon>Boletales</taxon>
        <taxon>Coniophorineae</taxon>
        <taxon>Hygrophoropsidaceae</taxon>
        <taxon>Hygrophoropsis</taxon>
    </lineage>
</organism>
<dbReference type="EMBL" id="MU268201">
    <property type="protein sequence ID" value="KAH7905401.1"/>
    <property type="molecule type" value="Genomic_DNA"/>
</dbReference>
<accession>A0ACB7ZWS9</accession>
<proteinExistence type="predicted"/>
<reference evidence="1" key="1">
    <citation type="journal article" date="2021" name="New Phytol.">
        <title>Evolutionary innovations through gain and loss of genes in the ectomycorrhizal Boletales.</title>
        <authorList>
            <person name="Wu G."/>
            <person name="Miyauchi S."/>
            <person name="Morin E."/>
            <person name="Kuo A."/>
            <person name="Drula E."/>
            <person name="Varga T."/>
            <person name="Kohler A."/>
            <person name="Feng B."/>
            <person name="Cao Y."/>
            <person name="Lipzen A."/>
            <person name="Daum C."/>
            <person name="Hundley H."/>
            <person name="Pangilinan J."/>
            <person name="Johnson J."/>
            <person name="Barry K."/>
            <person name="LaButti K."/>
            <person name="Ng V."/>
            <person name="Ahrendt S."/>
            <person name="Min B."/>
            <person name="Choi I.G."/>
            <person name="Park H."/>
            <person name="Plett J.M."/>
            <person name="Magnuson J."/>
            <person name="Spatafora J.W."/>
            <person name="Nagy L.G."/>
            <person name="Henrissat B."/>
            <person name="Grigoriev I.V."/>
            <person name="Yang Z.L."/>
            <person name="Xu J."/>
            <person name="Martin F.M."/>
        </authorList>
    </citation>
    <scope>NUCLEOTIDE SEQUENCE</scope>
    <source>
        <strain evidence="1">ATCC 28755</strain>
    </source>
</reference>
<name>A0ACB7ZWS9_9AGAM</name>
<evidence type="ECO:0000313" key="1">
    <source>
        <dbReference type="EMBL" id="KAH7905401.1"/>
    </source>
</evidence>
<comment type="caution">
    <text evidence="1">The sequence shown here is derived from an EMBL/GenBank/DDBJ whole genome shotgun (WGS) entry which is preliminary data.</text>
</comment>
<protein>
    <submittedName>
        <fullName evidence="1">Uncharacterized protein</fullName>
    </submittedName>
</protein>
<gene>
    <name evidence="1" type="ORF">BJ138DRAFT_1138292</name>
</gene>
<sequence length="909" mass="102870">MRLWLPEREIYLLEMLRLEGCGNYSPLDKCPGKADCQSLPQYRCRDCLGTELYCRDCTVLAHQRNPLHRLQHWNGLHFVKTTLNEAGLRVQLGHPVGTRCYSAVPSSHGDFIVLDTLGVHVVALDFCNCESALSHMRQLLRMEWYPATATEPKSAITFRALEHLQMLSFESKGSAFEYFRTLSRLTDNTGVVSTKDRYEALLRMIRQWRHLRSLKRSGRGHDPAGIEATREGECAVLCPACPQPGKNLPSDWKEAPLHLQYDEKNDPSLGHGWQYFVEQSKFKAILDGFAHLPQEKSTCVSHNAVNLANTKDSQGKAATGIGTTDCARHNFKLPTSIGDLQKGERYVNMDYFFCQSLRHNPEIIVLNVSYDIACQWSKNLKTRLISYGSATRFSFNLTKGMGRTDGEAVERGWANINPAASSTREMGPGSRRDTLDDHFGDWNWKSSIILKLKVAVEERQKHIDDFNEFQTAVPDAATQWQVLVEAWEEDNTKQNPFESTVAAMTQASVRLALARAEATELERGIDRSLYPDVPPSILISAGLDLEDQQRRLQSDLKDTSMHATDNQRSKLQERSNSLRRRIEQWSKIQLLYMPGVSRLRISDTAHSDIQEEAAHNIKLYLPSQVVTLPRPLAVSDTLAELEWDLRCAQAGDALNDMRHHLRLSSHLWGFKDRFIRGQRNNTHSRGIINNVVAKVELGRVKYNAARAALVALSSVLSKETSWQNLYRPLEKDDVRGMKEGLEGESEGRRTLSWIWKAGRIADGNDNAGLLDATRIEWCRARARANRWTEEVLLLREEMRRTLAFLDWHAGWWLKQVDRRKVLGVDEPEGEIFWGSRPSVTVDEATGVTAYAHRQAALRRAMRDNFEQMWIAHPKLLTSPAPLVATTVPAPPSATSSACPATSIAPDSFN</sequence>
<evidence type="ECO:0000313" key="2">
    <source>
        <dbReference type="Proteomes" id="UP000790377"/>
    </source>
</evidence>
<dbReference type="Proteomes" id="UP000790377">
    <property type="component" value="Unassembled WGS sequence"/>
</dbReference>
<keyword evidence="2" id="KW-1185">Reference proteome</keyword>